<accession>A0A084A8Y0</accession>
<dbReference type="Proteomes" id="UP000028401">
    <property type="component" value="Unassembled WGS sequence"/>
</dbReference>
<evidence type="ECO:0000313" key="2">
    <source>
        <dbReference type="Proteomes" id="UP000028401"/>
    </source>
</evidence>
<proteinExistence type="predicted"/>
<reference evidence="1 2" key="1">
    <citation type="submission" date="2014-06" db="EMBL/GenBank/DDBJ databases">
        <title>Draft genome sequence of the putrescine producing strain Lactococcus lactis subsp cremoris GE214.</title>
        <authorList>
            <person name="Ladero V."/>
            <person name="Linares D.M."/>
            <person name="del Rio B."/>
            <person name="Mayo B."/>
            <person name="Martin M.C."/>
            <person name="Fernandez M."/>
            <person name="Alvarez M.A."/>
        </authorList>
    </citation>
    <scope>NUCLEOTIDE SEQUENCE [LARGE SCALE GENOMIC DNA]</scope>
    <source>
        <strain evidence="1 2">GE214</strain>
    </source>
</reference>
<gene>
    <name evidence="1" type="ORF">U725_02089</name>
</gene>
<dbReference type="PATRIC" id="fig|1415168.3.peg.2157"/>
<comment type="caution">
    <text evidence="1">The sequence shown here is derived from an EMBL/GenBank/DDBJ whole genome shotgun (WGS) entry which is preliminary data.</text>
</comment>
<dbReference type="RefSeq" id="WP_042748687.1">
    <property type="nucleotide sequence ID" value="NZ_AZSI01000124.1"/>
</dbReference>
<dbReference type="EMBL" id="AZSI01000124">
    <property type="protein sequence ID" value="KEY61759.1"/>
    <property type="molecule type" value="Genomic_DNA"/>
</dbReference>
<protein>
    <submittedName>
        <fullName evidence="1">Putative phage related protein</fullName>
    </submittedName>
</protein>
<dbReference type="AlphaFoldDB" id="A0A084A8Y0"/>
<evidence type="ECO:0000313" key="1">
    <source>
        <dbReference type="EMBL" id="KEY61759.1"/>
    </source>
</evidence>
<sequence>MDDDKYFNGEFIIFESELFSKTKVLVYELTEQKISEIPMIDFRCAEIFTLKRNLELFISIRYEFTHYEVTSLNTYWDSLFQKIINIVKTDDSDTSSMSNCFENYQAQHEIVDEMFRNRFL</sequence>
<name>A0A084A8Y0_LACLC</name>
<organism evidence="1 2">
    <name type="scientific">Lactococcus cremoris subsp. cremoris GE214</name>
    <dbReference type="NCBI Taxonomy" id="1415168"/>
    <lineage>
        <taxon>Bacteria</taxon>
        <taxon>Bacillati</taxon>
        <taxon>Bacillota</taxon>
        <taxon>Bacilli</taxon>
        <taxon>Lactobacillales</taxon>
        <taxon>Streptococcaceae</taxon>
        <taxon>Lactococcus</taxon>
        <taxon>Lactococcus cremoris subsp. cremoris</taxon>
    </lineage>
</organism>